<dbReference type="RefSeq" id="XP_005789325.1">
    <property type="nucleotide sequence ID" value="XM_005789268.1"/>
</dbReference>
<dbReference type="PaxDb" id="2903-EOD36896"/>
<dbReference type="EnsemblProtists" id="EOD36896">
    <property type="protein sequence ID" value="EOD36896"/>
    <property type="gene ID" value="EMIHUDRAFT_462381"/>
</dbReference>
<organism evidence="3 4">
    <name type="scientific">Emiliania huxleyi (strain CCMP1516)</name>
    <dbReference type="NCBI Taxonomy" id="280463"/>
    <lineage>
        <taxon>Eukaryota</taxon>
        <taxon>Haptista</taxon>
        <taxon>Haptophyta</taxon>
        <taxon>Prymnesiophyceae</taxon>
        <taxon>Isochrysidales</taxon>
        <taxon>Noelaerhabdaceae</taxon>
        <taxon>Emiliania</taxon>
    </lineage>
</organism>
<dbReference type="AlphaFoldDB" id="A0A0D3KMB1"/>
<reference evidence="4" key="1">
    <citation type="journal article" date="2013" name="Nature">
        <title>Pan genome of the phytoplankton Emiliania underpins its global distribution.</title>
        <authorList>
            <person name="Read B.A."/>
            <person name="Kegel J."/>
            <person name="Klute M.J."/>
            <person name="Kuo A."/>
            <person name="Lefebvre S.C."/>
            <person name="Maumus F."/>
            <person name="Mayer C."/>
            <person name="Miller J."/>
            <person name="Monier A."/>
            <person name="Salamov A."/>
            <person name="Young J."/>
            <person name="Aguilar M."/>
            <person name="Claverie J.M."/>
            <person name="Frickenhaus S."/>
            <person name="Gonzalez K."/>
            <person name="Herman E.K."/>
            <person name="Lin Y.C."/>
            <person name="Napier J."/>
            <person name="Ogata H."/>
            <person name="Sarno A.F."/>
            <person name="Shmutz J."/>
            <person name="Schroeder D."/>
            <person name="de Vargas C."/>
            <person name="Verret F."/>
            <person name="von Dassow P."/>
            <person name="Valentin K."/>
            <person name="Van de Peer Y."/>
            <person name="Wheeler G."/>
            <person name="Dacks J.B."/>
            <person name="Delwiche C.F."/>
            <person name="Dyhrman S.T."/>
            <person name="Glockner G."/>
            <person name="John U."/>
            <person name="Richards T."/>
            <person name="Worden A.Z."/>
            <person name="Zhang X."/>
            <person name="Grigoriev I.V."/>
            <person name="Allen A.E."/>
            <person name="Bidle K."/>
            <person name="Borodovsky M."/>
            <person name="Bowler C."/>
            <person name="Brownlee C."/>
            <person name="Cock J.M."/>
            <person name="Elias M."/>
            <person name="Gladyshev V.N."/>
            <person name="Groth M."/>
            <person name="Guda C."/>
            <person name="Hadaegh A."/>
            <person name="Iglesias-Rodriguez M.D."/>
            <person name="Jenkins J."/>
            <person name="Jones B.M."/>
            <person name="Lawson T."/>
            <person name="Leese F."/>
            <person name="Lindquist E."/>
            <person name="Lobanov A."/>
            <person name="Lomsadze A."/>
            <person name="Malik S.B."/>
            <person name="Marsh M.E."/>
            <person name="Mackinder L."/>
            <person name="Mock T."/>
            <person name="Mueller-Roeber B."/>
            <person name="Pagarete A."/>
            <person name="Parker M."/>
            <person name="Probert I."/>
            <person name="Quesneville H."/>
            <person name="Raines C."/>
            <person name="Rensing S.A."/>
            <person name="Riano-Pachon D.M."/>
            <person name="Richier S."/>
            <person name="Rokitta S."/>
            <person name="Shiraiwa Y."/>
            <person name="Soanes D.M."/>
            <person name="van der Giezen M."/>
            <person name="Wahlund T.M."/>
            <person name="Williams B."/>
            <person name="Wilson W."/>
            <person name="Wolfe G."/>
            <person name="Wurch L.L."/>
        </authorList>
    </citation>
    <scope>NUCLEOTIDE SEQUENCE</scope>
</reference>
<feature type="signal peptide" evidence="2">
    <location>
        <begin position="1"/>
        <end position="23"/>
    </location>
</feature>
<feature type="region of interest" description="Disordered" evidence="1">
    <location>
        <begin position="32"/>
        <end position="52"/>
    </location>
</feature>
<keyword evidence="4" id="KW-1185">Reference proteome</keyword>
<evidence type="ECO:0000313" key="4">
    <source>
        <dbReference type="Proteomes" id="UP000013827"/>
    </source>
</evidence>
<feature type="region of interest" description="Disordered" evidence="1">
    <location>
        <begin position="215"/>
        <end position="245"/>
    </location>
</feature>
<sequence>MARRRRGCPLPALLLYVAACVRAAFVPFSPRGTSAGGQPDGRQPGQLGATGGLSEDEVRSLLAGRCALVMAQRDTDLALDVTEGLVQLGARVLLTCERPDECSHRVAFVNRRAAERRAAASAQALTAAGGGGRRRRRRRLEPELVEAGCVTAQLDLCDSSAIWDFADAFSAGGWPLHVIVSCSDERCPFLLTSLLSDSLVETMRRDARLADRIAGRRGRRQRRRAAAAAAKAPSGGGDDEARGWPALRPGQPVAVAARPFPHPLGRVVSVVHPGRGRWLPRPLRRAAGSCRVPALSATFLASTPVRGMGGARARRRGRLLRPLAPPHPLLRVP</sequence>
<dbReference type="GeneID" id="17282166"/>
<evidence type="ECO:0000256" key="1">
    <source>
        <dbReference type="SAM" id="MobiDB-lite"/>
    </source>
</evidence>
<proteinExistence type="predicted"/>
<accession>A0A0D3KMB1</accession>
<reference evidence="3" key="2">
    <citation type="submission" date="2024-10" db="UniProtKB">
        <authorList>
            <consortium name="EnsemblProtists"/>
        </authorList>
    </citation>
    <scope>IDENTIFICATION</scope>
</reference>
<name>A0A0D3KMB1_EMIH1</name>
<evidence type="ECO:0000313" key="3">
    <source>
        <dbReference type="EnsemblProtists" id="EOD36896"/>
    </source>
</evidence>
<dbReference type="Proteomes" id="UP000013827">
    <property type="component" value="Unassembled WGS sequence"/>
</dbReference>
<feature type="chain" id="PRO_5044291871" evidence="2">
    <location>
        <begin position="24"/>
        <end position="333"/>
    </location>
</feature>
<dbReference type="HOGENOM" id="CLU_835320_0_0_1"/>
<dbReference type="KEGG" id="ehx:EMIHUDRAFT_462381"/>
<keyword evidence="2" id="KW-0732">Signal</keyword>
<protein>
    <submittedName>
        <fullName evidence="3">Uncharacterized protein</fullName>
    </submittedName>
</protein>
<evidence type="ECO:0000256" key="2">
    <source>
        <dbReference type="SAM" id="SignalP"/>
    </source>
</evidence>
<feature type="compositionally biased region" description="Basic residues" evidence="1">
    <location>
        <begin position="215"/>
        <end position="225"/>
    </location>
</feature>